<organism evidence="2 3">
    <name type="scientific">Coniochaeta hoffmannii</name>
    <dbReference type="NCBI Taxonomy" id="91930"/>
    <lineage>
        <taxon>Eukaryota</taxon>
        <taxon>Fungi</taxon>
        <taxon>Dikarya</taxon>
        <taxon>Ascomycota</taxon>
        <taxon>Pezizomycotina</taxon>
        <taxon>Sordariomycetes</taxon>
        <taxon>Sordariomycetidae</taxon>
        <taxon>Coniochaetales</taxon>
        <taxon>Coniochaetaceae</taxon>
        <taxon>Coniochaeta</taxon>
    </lineage>
</organism>
<dbReference type="AlphaFoldDB" id="A0AA38S6N1"/>
<accession>A0AA38S6N1</accession>
<keyword evidence="3" id="KW-1185">Reference proteome</keyword>
<feature type="region of interest" description="Disordered" evidence="1">
    <location>
        <begin position="174"/>
        <end position="220"/>
    </location>
</feature>
<feature type="region of interest" description="Disordered" evidence="1">
    <location>
        <begin position="1"/>
        <end position="110"/>
    </location>
</feature>
<sequence length="220" mass="25127">MPLSPKSSQTLKQHRQETAQDHHHHHPDSESEESDDEPTPDSDTSSQHQLIPSPGQHSSLSRPRSRRLSDTSHNRPYARDSDGDDDEDVIELLPDRFDSQGRPLARPPINRMYSRQGDFVYRSPRGREGWNVKGRWGVAGTDDRQVERIVEKVTNVIEGRGSVLGLLGGILSGSLLESGGETEDEGRGGERRRRLRDREEEGYDYDDRGERRRRRRRGSE</sequence>
<dbReference type="Proteomes" id="UP001174691">
    <property type="component" value="Unassembled WGS sequence"/>
</dbReference>
<dbReference type="PANTHER" id="PTHR35487:SF1">
    <property type="entry name" value="DUF3824 DOMAIN-CONTAINING PROTEIN"/>
    <property type="match status" value="1"/>
</dbReference>
<name>A0AA38S6N1_9PEZI</name>
<dbReference type="PANTHER" id="PTHR35487">
    <property type="entry name" value="DUF3824 DOMAIN-CONTAINING PROTEIN"/>
    <property type="match status" value="1"/>
</dbReference>
<feature type="compositionally biased region" description="Polar residues" evidence="1">
    <location>
        <begin position="1"/>
        <end position="11"/>
    </location>
</feature>
<feature type="compositionally biased region" description="Acidic residues" evidence="1">
    <location>
        <begin position="30"/>
        <end position="40"/>
    </location>
</feature>
<evidence type="ECO:0000313" key="2">
    <source>
        <dbReference type="EMBL" id="KAJ9157169.1"/>
    </source>
</evidence>
<dbReference type="EMBL" id="JANBVN010000044">
    <property type="protein sequence ID" value="KAJ9157169.1"/>
    <property type="molecule type" value="Genomic_DNA"/>
</dbReference>
<feature type="compositionally biased region" description="Basic and acidic residues" evidence="1">
    <location>
        <begin position="67"/>
        <end position="81"/>
    </location>
</feature>
<reference evidence="2" key="1">
    <citation type="submission" date="2022-07" db="EMBL/GenBank/DDBJ databases">
        <title>Fungi with potential for degradation of polypropylene.</title>
        <authorList>
            <person name="Gostincar C."/>
        </authorList>
    </citation>
    <scope>NUCLEOTIDE SEQUENCE</scope>
    <source>
        <strain evidence="2">EXF-13287</strain>
    </source>
</reference>
<comment type="caution">
    <text evidence="2">The sequence shown here is derived from an EMBL/GenBank/DDBJ whole genome shotgun (WGS) entry which is preliminary data.</text>
</comment>
<proteinExistence type="predicted"/>
<evidence type="ECO:0000313" key="3">
    <source>
        <dbReference type="Proteomes" id="UP001174691"/>
    </source>
</evidence>
<evidence type="ECO:0000256" key="1">
    <source>
        <dbReference type="SAM" id="MobiDB-lite"/>
    </source>
</evidence>
<feature type="compositionally biased region" description="Basic residues" evidence="1">
    <location>
        <begin position="211"/>
        <end position="220"/>
    </location>
</feature>
<protein>
    <submittedName>
        <fullName evidence="2">Uncharacterized protein</fullName>
    </submittedName>
</protein>
<gene>
    <name evidence="2" type="ORF">NKR19_g3807</name>
</gene>